<evidence type="ECO:0000256" key="6">
    <source>
        <dbReference type="ARBA" id="ARBA00022840"/>
    </source>
</evidence>
<evidence type="ECO:0000313" key="12">
    <source>
        <dbReference type="Proteomes" id="UP001150925"/>
    </source>
</evidence>
<feature type="compositionally biased region" description="Basic and acidic residues" evidence="9">
    <location>
        <begin position="66"/>
        <end position="79"/>
    </location>
</feature>
<evidence type="ECO:0000256" key="2">
    <source>
        <dbReference type="ARBA" id="ARBA00022527"/>
    </source>
</evidence>
<evidence type="ECO:0000256" key="1">
    <source>
        <dbReference type="ARBA" id="ARBA00012513"/>
    </source>
</evidence>
<dbReference type="EC" id="2.7.11.1" evidence="1"/>
<dbReference type="Gene3D" id="1.10.510.10">
    <property type="entry name" value="Transferase(Phosphotransferase) domain 1"/>
    <property type="match status" value="1"/>
</dbReference>
<dbReference type="OrthoDB" id="2018507at2759"/>
<organism evidence="11 12">
    <name type="scientific">Dispira parvispora</name>
    <dbReference type="NCBI Taxonomy" id="1520584"/>
    <lineage>
        <taxon>Eukaryota</taxon>
        <taxon>Fungi</taxon>
        <taxon>Fungi incertae sedis</taxon>
        <taxon>Zoopagomycota</taxon>
        <taxon>Kickxellomycotina</taxon>
        <taxon>Dimargaritomycetes</taxon>
        <taxon>Dimargaritales</taxon>
        <taxon>Dimargaritaceae</taxon>
        <taxon>Dispira</taxon>
    </lineage>
</organism>
<gene>
    <name evidence="11" type="primary">AKL1</name>
    <name evidence="11" type="ORF">IWQ62_004205</name>
</gene>
<feature type="compositionally biased region" description="Polar residues" evidence="9">
    <location>
        <begin position="348"/>
        <end position="359"/>
    </location>
</feature>
<feature type="region of interest" description="Disordered" evidence="9">
    <location>
        <begin position="380"/>
        <end position="441"/>
    </location>
</feature>
<dbReference type="GO" id="GO:0005737">
    <property type="term" value="C:cytoplasm"/>
    <property type="evidence" value="ECO:0007669"/>
    <property type="project" value="TreeGrafter"/>
</dbReference>
<dbReference type="AlphaFoldDB" id="A0A9W8ASR4"/>
<accession>A0A9W8ASR4</accession>
<keyword evidence="3 11" id="KW-0808">Transferase</keyword>
<feature type="domain" description="Protein kinase" evidence="10">
    <location>
        <begin position="35"/>
        <end position="313"/>
    </location>
</feature>
<keyword evidence="6" id="KW-0067">ATP-binding</keyword>
<dbReference type="PROSITE" id="PS00108">
    <property type="entry name" value="PROTEIN_KINASE_ST"/>
    <property type="match status" value="1"/>
</dbReference>
<sequence length="462" mass="51454">MEPLNPPSMIPDDEEYQDPSILPPGTSKRIGEYNVTVQRLLTQGIRSHIYLVEIQSGPGGASSKQAGDRAVLKRTVTDDSKEREHRIMKQVSGHPYIIEFFGSVTEPMEQGYETFILMEYCPAGSLVDLLNRRRRTPLEEREILRIFSQVCQAVAHLHYQTPSVIHRDLKVENILIASDLSRFVLCDFGSCTQDRVLVGTALTRTQVTHYEEDIQRHTTLEYRAPELIDLYLKQGLTEKMDIWALGILLYKLCYYRTPFEDTGELAILNTQYTLPDTPVYSSALRGLVDWMLQEDPLRRPDIYQLTARVFELLGQPCPITNRYQGPGHFISSGTPPRVSTIEHPPGGTPSSLRSFGNRQSTSLMAPDPCTNSEMDELIGDEFTTPVAPMRRGRPTRRGDSRGSGSTKTNQLPNLSGMGSGHPSSNSAASTNKGSPIVAQDISLWPELSGSASTTQSPRTAVT</sequence>
<name>A0A9W8ASR4_9FUNG</name>
<dbReference type="InterPro" id="IPR000719">
    <property type="entry name" value="Prot_kinase_dom"/>
</dbReference>
<feature type="non-terminal residue" evidence="11">
    <location>
        <position position="462"/>
    </location>
</feature>
<comment type="catalytic activity">
    <reaction evidence="8">
        <text>L-seryl-[protein] + ATP = O-phospho-L-seryl-[protein] + ADP + H(+)</text>
        <dbReference type="Rhea" id="RHEA:17989"/>
        <dbReference type="Rhea" id="RHEA-COMP:9863"/>
        <dbReference type="Rhea" id="RHEA-COMP:11604"/>
        <dbReference type="ChEBI" id="CHEBI:15378"/>
        <dbReference type="ChEBI" id="CHEBI:29999"/>
        <dbReference type="ChEBI" id="CHEBI:30616"/>
        <dbReference type="ChEBI" id="CHEBI:83421"/>
        <dbReference type="ChEBI" id="CHEBI:456216"/>
        <dbReference type="EC" id="2.7.11.1"/>
    </reaction>
</comment>
<dbReference type="GO" id="GO:0007015">
    <property type="term" value="P:actin filament organization"/>
    <property type="evidence" value="ECO:0007669"/>
    <property type="project" value="TreeGrafter"/>
</dbReference>
<evidence type="ECO:0000313" key="11">
    <source>
        <dbReference type="EMBL" id="KAJ1960509.1"/>
    </source>
</evidence>
<dbReference type="EMBL" id="JANBPY010001326">
    <property type="protein sequence ID" value="KAJ1960509.1"/>
    <property type="molecule type" value="Genomic_DNA"/>
</dbReference>
<dbReference type="GO" id="GO:0005524">
    <property type="term" value="F:ATP binding"/>
    <property type="evidence" value="ECO:0007669"/>
    <property type="project" value="UniProtKB-KW"/>
</dbReference>
<dbReference type="InterPro" id="IPR011009">
    <property type="entry name" value="Kinase-like_dom_sf"/>
</dbReference>
<dbReference type="GO" id="GO:0000147">
    <property type="term" value="P:actin cortical patch assembly"/>
    <property type="evidence" value="ECO:0007669"/>
    <property type="project" value="TreeGrafter"/>
</dbReference>
<comment type="catalytic activity">
    <reaction evidence="7">
        <text>L-threonyl-[protein] + ATP = O-phospho-L-threonyl-[protein] + ADP + H(+)</text>
        <dbReference type="Rhea" id="RHEA:46608"/>
        <dbReference type="Rhea" id="RHEA-COMP:11060"/>
        <dbReference type="Rhea" id="RHEA-COMP:11605"/>
        <dbReference type="ChEBI" id="CHEBI:15378"/>
        <dbReference type="ChEBI" id="CHEBI:30013"/>
        <dbReference type="ChEBI" id="CHEBI:30616"/>
        <dbReference type="ChEBI" id="CHEBI:61977"/>
        <dbReference type="ChEBI" id="CHEBI:456216"/>
        <dbReference type="EC" id="2.7.11.1"/>
    </reaction>
</comment>
<evidence type="ECO:0000256" key="9">
    <source>
        <dbReference type="SAM" id="MobiDB-lite"/>
    </source>
</evidence>
<feature type="region of interest" description="Disordered" evidence="9">
    <location>
        <begin position="329"/>
        <end position="359"/>
    </location>
</feature>
<dbReference type="PROSITE" id="PS50011">
    <property type="entry name" value="PROTEIN_KINASE_DOM"/>
    <property type="match status" value="1"/>
</dbReference>
<dbReference type="SUPFAM" id="SSF56112">
    <property type="entry name" value="Protein kinase-like (PK-like)"/>
    <property type="match status" value="1"/>
</dbReference>
<feature type="region of interest" description="Disordered" evidence="9">
    <location>
        <begin position="58"/>
        <end position="79"/>
    </location>
</feature>
<evidence type="ECO:0000256" key="8">
    <source>
        <dbReference type="ARBA" id="ARBA00048679"/>
    </source>
</evidence>
<keyword evidence="5 11" id="KW-0418">Kinase</keyword>
<dbReference type="SMART" id="SM00220">
    <property type="entry name" value="S_TKc"/>
    <property type="match status" value="1"/>
</dbReference>
<protein>
    <recommendedName>
        <fullName evidence="1">non-specific serine/threonine protein kinase</fullName>
        <ecNumber evidence="1">2.7.11.1</ecNumber>
    </recommendedName>
</protein>
<reference evidence="11" key="1">
    <citation type="submission" date="2022-07" db="EMBL/GenBank/DDBJ databases">
        <title>Phylogenomic reconstructions and comparative analyses of Kickxellomycotina fungi.</title>
        <authorList>
            <person name="Reynolds N.K."/>
            <person name="Stajich J.E."/>
            <person name="Barry K."/>
            <person name="Grigoriev I.V."/>
            <person name="Crous P."/>
            <person name="Smith M.E."/>
        </authorList>
    </citation>
    <scope>NUCLEOTIDE SEQUENCE</scope>
    <source>
        <strain evidence="11">RSA 1196</strain>
    </source>
</reference>
<dbReference type="PANTHER" id="PTHR22967:SF57">
    <property type="entry name" value="AUXILIN, ISOFORM A-RELATED"/>
    <property type="match status" value="1"/>
</dbReference>
<keyword evidence="4" id="KW-0547">Nucleotide-binding</keyword>
<dbReference type="Proteomes" id="UP001150925">
    <property type="component" value="Unassembled WGS sequence"/>
</dbReference>
<dbReference type="InterPro" id="IPR008271">
    <property type="entry name" value="Ser/Thr_kinase_AS"/>
</dbReference>
<evidence type="ECO:0000259" key="10">
    <source>
        <dbReference type="PROSITE" id="PS50011"/>
    </source>
</evidence>
<keyword evidence="12" id="KW-1185">Reference proteome</keyword>
<comment type="caution">
    <text evidence="11">The sequence shown here is derived from an EMBL/GenBank/DDBJ whole genome shotgun (WGS) entry which is preliminary data.</text>
</comment>
<feature type="region of interest" description="Disordered" evidence="9">
    <location>
        <begin position="1"/>
        <end position="27"/>
    </location>
</feature>
<evidence type="ECO:0000256" key="3">
    <source>
        <dbReference type="ARBA" id="ARBA00022679"/>
    </source>
</evidence>
<dbReference type="GO" id="GO:0004674">
    <property type="term" value="F:protein serine/threonine kinase activity"/>
    <property type="evidence" value="ECO:0007669"/>
    <property type="project" value="UniProtKB-KW"/>
</dbReference>
<dbReference type="PANTHER" id="PTHR22967">
    <property type="entry name" value="SERINE/THREONINE PROTEIN KINASE"/>
    <property type="match status" value="1"/>
</dbReference>
<feature type="compositionally biased region" description="Polar residues" evidence="9">
    <location>
        <begin position="421"/>
        <end position="433"/>
    </location>
</feature>
<evidence type="ECO:0000256" key="4">
    <source>
        <dbReference type="ARBA" id="ARBA00022741"/>
    </source>
</evidence>
<dbReference type="Pfam" id="PF00069">
    <property type="entry name" value="Pkinase"/>
    <property type="match status" value="1"/>
</dbReference>
<proteinExistence type="predicted"/>
<evidence type="ECO:0000256" key="7">
    <source>
        <dbReference type="ARBA" id="ARBA00047899"/>
    </source>
</evidence>
<keyword evidence="2 11" id="KW-0723">Serine/threonine-protein kinase</keyword>
<evidence type="ECO:0000256" key="5">
    <source>
        <dbReference type="ARBA" id="ARBA00022777"/>
    </source>
</evidence>